<dbReference type="AlphaFoldDB" id="A0A917H3I1"/>
<proteinExistence type="predicted"/>
<keyword evidence="2" id="KW-1185">Reference proteome</keyword>
<comment type="caution">
    <text evidence="1">The sequence shown here is derived from an EMBL/GenBank/DDBJ whole genome shotgun (WGS) entry which is preliminary data.</text>
</comment>
<name>A0A917H3I1_9BACT</name>
<gene>
    <name evidence="1" type="ORF">GCM10011585_05310</name>
</gene>
<protein>
    <submittedName>
        <fullName evidence="1">Uncharacterized protein</fullName>
    </submittedName>
</protein>
<sequence>MLHLQKVIRGSLDMLPYLVTVCGPIQKRPQNKHVQRALEQVCALRCLFRHRRQSTLDITARVDIRLSTVKG</sequence>
<dbReference type="Proteomes" id="UP000647241">
    <property type="component" value="Unassembled WGS sequence"/>
</dbReference>
<evidence type="ECO:0000313" key="2">
    <source>
        <dbReference type="Proteomes" id="UP000647241"/>
    </source>
</evidence>
<accession>A0A917H3I1</accession>
<evidence type="ECO:0000313" key="1">
    <source>
        <dbReference type="EMBL" id="GGG66403.1"/>
    </source>
</evidence>
<reference evidence="1" key="1">
    <citation type="journal article" date="2014" name="Int. J. Syst. Evol. Microbiol.">
        <title>Complete genome sequence of Corynebacterium casei LMG S-19264T (=DSM 44701T), isolated from a smear-ripened cheese.</title>
        <authorList>
            <consortium name="US DOE Joint Genome Institute (JGI-PGF)"/>
            <person name="Walter F."/>
            <person name="Albersmeier A."/>
            <person name="Kalinowski J."/>
            <person name="Ruckert C."/>
        </authorList>
    </citation>
    <scope>NUCLEOTIDE SEQUENCE</scope>
    <source>
        <strain evidence="1">CGMCC 1.12997</strain>
    </source>
</reference>
<reference evidence="1" key="2">
    <citation type="submission" date="2020-09" db="EMBL/GenBank/DDBJ databases">
        <authorList>
            <person name="Sun Q."/>
            <person name="Zhou Y."/>
        </authorList>
    </citation>
    <scope>NUCLEOTIDE SEQUENCE</scope>
    <source>
        <strain evidence="1">CGMCC 1.12997</strain>
    </source>
</reference>
<dbReference type="EMBL" id="BMGT01000001">
    <property type="protein sequence ID" value="GGG66403.1"/>
    <property type="molecule type" value="Genomic_DNA"/>
</dbReference>
<organism evidence="1 2">
    <name type="scientific">Edaphobacter dinghuensis</name>
    <dbReference type="NCBI Taxonomy" id="1560005"/>
    <lineage>
        <taxon>Bacteria</taxon>
        <taxon>Pseudomonadati</taxon>
        <taxon>Acidobacteriota</taxon>
        <taxon>Terriglobia</taxon>
        <taxon>Terriglobales</taxon>
        <taxon>Acidobacteriaceae</taxon>
        <taxon>Edaphobacter</taxon>
    </lineage>
</organism>